<evidence type="ECO:0008006" key="4">
    <source>
        <dbReference type="Google" id="ProtNLM"/>
    </source>
</evidence>
<dbReference type="EMBL" id="NEVH01025651">
    <property type="protein sequence ID" value="PNF15162.1"/>
    <property type="molecule type" value="Genomic_DNA"/>
</dbReference>
<organism evidence="2 3">
    <name type="scientific">Cryptotermes secundus</name>
    <dbReference type="NCBI Taxonomy" id="105785"/>
    <lineage>
        <taxon>Eukaryota</taxon>
        <taxon>Metazoa</taxon>
        <taxon>Ecdysozoa</taxon>
        <taxon>Arthropoda</taxon>
        <taxon>Hexapoda</taxon>
        <taxon>Insecta</taxon>
        <taxon>Pterygota</taxon>
        <taxon>Neoptera</taxon>
        <taxon>Polyneoptera</taxon>
        <taxon>Dictyoptera</taxon>
        <taxon>Blattodea</taxon>
        <taxon>Blattoidea</taxon>
        <taxon>Termitoidae</taxon>
        <taxon>Kalotermitidae</taxon>
        <taxon>Cryptotermitinae</taxon>
        <taxon>Cryptotermes</taxon>
    </lineage>
</organism>
<dbReference type="InParanoid" id="A0A2J7PFP9"/>
<sequence>LKELLNSYKNKEIQDYLKNLTPTEATEYSLWKATKKLKQPQKPNPPIRTPQGGWARNNKEKAKVFAEHLTQVFQPHPTELKSDEEEKIQQFLESPYPLEYPLKPFKNNEIKNIISSNLNPKKAPGYNLITGKVLKELPEKGIRYITQIFNAILSTGYFPDQWKVAQVILIPKPGSVLGPILYLIYTADLPTEQNVLTATFADNTAILASHENPQTGSQILQTNLDKIQQKLLGLILTKLYWLIGRTSKLTLDNKLLVYDTVKEEIKQLSVKYSNRLNKHPNALATDLMSQPILNRRLKCFAPNDPLGRF</sequence>
<dbReference type="Proteomes" id="UP000235965">
    <property type="component" value="Unassembled WGS sequence"/>
</dbReference>
<accession>A0A2J7PFP9</accession>
<gene>
    <name evidence="2" type="ORF">B7P43_G14817</name>
</gene>
<dbReference type="PANTHER" id="PTHR19446">
    <property type="entry name" value="REVERSE TRANSCRIPTASES"/>
    <property type="match status" value="1"/>
</dbReference>
<dbReference type="AlphaFoldDB" id="A0A2J7PFP9"/>
<protein>
    <recommendedName>
        <fullName evidence="4">Reverse transcriptase domain-containing protein</fullName>
    </recommendedName>
</protein>
<proteinExistence type="predicted"/>
<keyword evidence="3" id="KW-1185">Reference proteome</keyword>
<name>A0A2J7PFP9_9NEOP</name>
<feature type="non-terminal residue" evidence="2">
    <location>
        <position position="1"/>
    </location>
</feature>
<reference evidence="2 3" key="1">
    <citation type="submission" date="2017-12" db="EMBL/GenBank/DDBJ databases">
        <title>Hemimetabolous genomes reveal molecular basis of termite eusociality.</title>
        <authorList>
            <person name="Harrison M.C."/>
            <person name="Jongepier E."/>
            <person name="Robertson H.M."/>
            <person name="Arning N."/>
            <person name="Bitard-Feildel T."/>
            <person name="Chao H."/>
            <person name="Childers C.P."/>
            <person name="Dinh H."/>
            <person name="Doddapaneni H."/>
            <person name="Dugan S."/>
            <person name="Gowin J."/>
            <person name="Greiner C."/>
            <person name="Han Y."/>
            <person name="Hu H."/>
            <person name="Hughes D.S.T."/>
            <person name="Huylmans A.-K."/>
            <person name="Kemena C."/>
            <person name="Kremer L.P.M."/>
            <person name="Lee S.L."/>
            <person name="Lopez-Ezquerra A."/>
            <person name="Mallet L."/>
            <person name="Monroy-Kuhn J.M."/>
            <person name="Moser A."/>
            <person name="Murali S.C."/>
            <person name="Muzny D.M."/>
            <person name="Otani S."/>
            <person name="Piulachs M.-D."/>
            <person name="Poelchau M."/>
            <person name="Qu J."/>
            <person name="Schaub F."/>
            <person name="Wada-Katsumata A."/>
            <person name="Worley K.C."/>
            <person name="Xie Q."/>
            <person name="Ylla G."/>
            <person name="Poulsen M."/>
            <person name="Gibbs R.A."/>
            <person name="Schal C."/>
            <person name="Richards S."/>
            <person name="Belles X."/>
            <person name="Korb J."/>
            <person name="Bornberg-Bauer E."/>
        </authorList>
    </citation>
    <scope>NUCLEOTIDE SEQUENCE [LARGE SCALE GENOMIC DNA]</scope>
    <source>
        <tissue evidence="2">Whole body</tissue>
    </source>
</reference>
<feature type="region of interest" description="Disordered" evidence="1">
    <location>
        <begin position="34"/>
        <end position="55"/>
    </location>
</feature>
<evidence type="ECO:0000313" key="3">
    <source>
        <dbReference type="Proteomes" id="UP000235965"/>
    </source>
</evidence>
<dbReference type="STRING" id="105785.A0A2J7PFP9"/>
<evidence type="ECO:0000256" key="1">
    <source>
        <dbReference type="SAM" id="MobiDB-lite"/>
    </source>
</evidence>
<evidence type="ECO:0000313" key="2">
    <source>
        <dbReference type="EMBL" id="PNF15162.1"/>
    </source>
</evidence>
<comment type="caution">
    <text evidence="2">The sequence shown here is derived from an EMBL/GenBank/DDBJ whole genome shotgun (WGS) entry which is preliminary data.</text>
</comment>